<dbReference type="AlphaFoldDB" id="A0A212QNM5"/>
<evidence type="ECO:0000256" key="1">
    <source>
        <dbReference type="ARBA" id="ARBA00022490"/>
    </source>
</evidence>
<evidence type="ECO:0000256" key="5">
    <source>
        <dbReference type="SAM" id="MobiDB-lite"/>
    </source>
</evidence>
<comment type="function">
    <text evidence="4">Functions in the N-end rule pathway of protein degradation where it conjugates Leu, Phe and, less efficiently, Met from aminoacyl-tRNAs to the N-termini of proteins containing an N-terminal arginine or lysine.</text>
</comment>
<dbReference type="GO" id="GO:0008914">
    <property type="term" value="F:leucyl-tRNA--protein transferase activity"/>
    <property type="evidence" value="ECO:0007669"/>
    <property type="project" value="UniProtKB-UniRule"/>
</dbReference>
<dbReference type="InterPro" id="IPR042203">
    <property type="entry name" value="Leu/Phe-tRNA_Trfase_C"/>
</dbReference>
<dbReference type="PANTHER" id="PTHR30098">
    <property type="entry name" value="LEUCYL/PHENYLALANYL-TRNA--PROTEIN TRANSFERASE"/>
    <property type="match status" value="1"/>
</dbReference>
<comment type="catalytic activity">
    <reaction evidence="4">
        <text>N-terminal L-lysyl-[protein] + L-leucyl-tRNA(Leu) = N-terminal L-leucyl-L-lysyl-[protein] + tRNA(Leu) + H(+)</text>
        <dbReference type="Rhea" id="RHEA:12340"/>
        <dbReference type="Rhea" id="RHEA-COMP:9613"/>
        <dbReference type="Rhea" id="RHEA-COMP:9622"/>
        <dbReference type="Rhea" id="RHEA-COMP:12670"/>
        <dbReference type="Rhea" id="RHEA-COMP:12671"/>
        <dbReference type="ChEBI" id="CHEBI:15378"/>
        <dbReference type="ChEBI" id="CHEBI:65249"/>
        <dbReference type="ChEBI" id="CHEBI:78442"/>
        <dbReference type="ChEBI" id="CHEBI:78494"/>
        <dbReference type="ChEBI" id="CHEBI:133043"/>
        <dbReference type="EC" id="2.3.2.6"/>
    </reaction>
</comment>
<dbReference type="FunFam" id="3.40.630.70:FF:000001">
    <property type="entry name" value="Leucyl/phenylalanyl-tRNA--protein transferase"/>
    <property type="match status" value="1"/>
</dbReference>
<evidence type="ECO:0000256" key="4">
    <source>
        <dbReference type="HAMAP-Rule" id="MF_00688"/>
    </source>
</evidence>
<evidence type="ECO:0000313" key="6">
    <source>
        <dbReference type="EMBL" id="SNB60932.1"/>
    </source>
</evidence>
<gene>
    <name evidence="4" type="primary">aat</name>
    <name evidence="6" type="ORF">SAMN07250955_10288</name>
</gene>
<organism evidence="6 7">
    <name type="scientific">Arboricoccus pini</name>
    <dbReference type="NCBI Taxonomy" id="1963835"/>
    <lineage>
        <taxon>Bacteria</taxon>
        <taxon>Pseudomonadati</taxon>
        <taxon>Pseudomonadota</taxon>
        <taxon>Alphaproteobacteria</taxon>
        <taxon>Geminicoccales</taxon>
        <taxon>Geminicoccaceae</taxon>
        <taxon>Arboricoccus</taxon>
    </lineage>
</organism>
<dbReference type="EC" id="2.3.2.6" evidence="4"/>
<dbReference type="Gene3D" id="3.40.630.70">
    <property type="entry name" value="Leucyl/phenylalanyl-tRNA-protein transferase, C-terminal domain"/>
    <property type="match status" value="1"/>
</dbReference>
<keyword evidence="3 4" id="KW-0012">Acyltransferase</keyword>
<name>A0A212QNM5_9PROT</name>
<accession>A0A212QNM5</accession>
<proteinExistence type="inferred from homology"/>
<comment type="catalytic activity">
    <reaction evidence="4">
        <text>N-terminal L-arginyl-[protein] + L-leucyl-tRNA(Leu) = N-terminal L-leucyl-L-arginyl-[protein] + tRNA(Leu) + H(+)</text>
        <dbReference type="Rhea" id="RHEA:50416"/>
        <dbReference type="Rhea" id="RHEA-COMP:9613"/>
        <dbReference type="Rhea" id="RHEA-COMP:9622"/>
        <dbReference type="Rhea" id="RHEA-COMP:12672"/>
        <dbReference type="Rhea" id="RHEA-COMP:12673"/>
        <dbReference type="ChEBI" id="CHEBI:15378"/>
        <dbReference type="ChEBI" id="CHEBI:64719"/>
        <dbReference type="ChEBI" id="CHEBI:78442"/>
        <dbReference type="ChEBI" id="CHEBI:78494"/>
        <dbReference type="ChEBI" id="CHEBI:133044"/>
        <dbReference type="EC" id="2.3.2.6"/>
    </reaction>
</comment>
<dbReference type="SUPFAM" id="SSF55729">
    <property type="entry name" value="Acyl-CoA N-acyltransferases (Nat)"/>
    <property type="match status" value="1"/>
</dbReference>
<comment type="subcellular location">
    <subcellularLocation>
        <location evidence="4">Cytoplasm</location>
    </subcellularLocation>
</comment>
<comment type="catalytic activity">
    <reaction evidence="4">
        <text>L-phenylalanyl-tRNA(Phe) + an N-terminal L-alpha-aminoacyl-[protein] = an N-terminal L-phenylalanyl-L-alpha-aminoacyl-[protein] + tRNA(Phe)</text>
        <dbReference type="Rhea" id="RHEA:43632"/>
        <dbReference type="Rhea" id="RHEA-COMP:9668"/>
        <dbReference type="Rhea" id="RHEA-COMP:9699"/>
        <dbReference type="Rhea" id="RHEA-COMP:10636"/>
        <dbReference type="Rhea" id="RHEA-COMP:10637"/>
        <dbReference type="ChEBI" id="CHEBI:78442"/>
        <dbReference type="ChEBI" id="CHEBI:78531"/>
        <dbReference type="ChEBI" id="CHEBI:78597"/>
        <dbReference type="ChEBI" id="CHEBI:83561"/>
        <dbReference type="EC" id="2.3.2.6"/>
    </reaction>
</comment>
<comment type="similarity">
    <text evidence="4">Belongs to the L/F-transferase family.</text>
</comment>
<sequence length="223" mass="24335">MANDRDDPTIYLVNPERRGILPLDGFHIPRSLRKTVRRRPFDIRCNTAFRQVITACADPTPERPRTWLNDGLIELYVELHHAGHAHSVECWQDGRLAGGLYGVSLGGAFFGESMFSYRTDASKVALVDLIGRLLAGHFLLLDTQFVTDHLRRFGALEIARTSYLSRLRRALRAEARFPSQAYPFGEGLVTGAASGSEGGSGNDTAGGGDSASTGSAQLKTQTS</sequence>
<dbReference type="PANTHER" id="PTHR30098:SF2">
    <property type="entry name" value="LEUCYL_PHENYLALANYL-TRNA--PROTEIN TRANSFERASE"/>
    <property type="match status" value="1"/>
</dbReference>
<dbReference type="Pfam" id="PF03588">
    <property type="entry name" value="Leu_Phe_trans"/>
    <property type="match status" value="1"/>
</dbReference>
<protein>
    <recommendedName>
        <fullName evidence="4">Leucyl/phenylalanyl-tRNA--protein transferase</fullName>
        <ecNumber evidence="4">2.3.2.6</ecNumber>
    </recommendedName>
    <alternativeName>
        <fullName evidence="4">L/F-transferase</fullName>
    </alternativeName>
    <alternativeName>
        <fullName evidence="4">Leucyltransferase</fullName>
    </alternativeName>
    <alternativeName>
        <fullName evidence="4">Phenyalanyltransferase</fullName>
    </alternativeName>
</protein>
<keyword evidence="7" id="KW-1185">Reference proteome</keyword>
<keyword evidence="2 4" id="KW-0808">Transferase</keyword>
<dbReference type="GO" id="GO:0030163">
    <property type="term" value="P:protein catabolic process"/>
    <property type="evidence" value="ECO:0007669"/>
    <property type="project" value="UniProtKB-UniRule"/>
</dbReference>
<dbReference type="EMBL" id="FYEH01000002">
    <property type="protein sequence ID" value="SNB60932.1"/>
    <property type="molecule type" value="Genomic_DNA"/>
</dbReference>
<feature type="region of interest" description="Disordered" evidence="5">
    <location>
        <begin position="193"/>
        <end position="223"/>
    </location>
</feature>
<dbReference type="Proteomes" id="UP000197065">
    <property type="component" value="Unassembled WGS sequence"/>
</dbReference>
<evidence type="ECO:0000256" key="3">
    <source>
        <dbReference type="ARBA" id="ARBA00023315"/>
    </source>
</evidence>
<keyword evidence="1 4" id="KW-0963">Cytoplasm</keyword>
<evidence type="ECO:0000256" key="2">
    <source>
        <dbReference type="ARBA" id="ARBA00022679"/>
    </source>
</evidence>
<feature type="compositionally biased region" description="Gly residues" evidence="5">
    <location>
        <begin position="196"/>
        <end position="209"/>
    </location>
</feature>
<dbReference type="InterPro" id="IPR016181">
    <property type="entry name" value="Acyl_CoA_acyltransferase"/>
</dbReference>
<dbReference type="HAMAP" id="MF_00688">
    <property type="entry name" value="Leu_Phe_trans"/>
    <property type="match status" value="1"/>
</dbReference>
<dbReference type="GO" id="GO:0005737">
    <property type="term" value="C:cytoplasm"/>
    <property type="evidence" value="ECO:0007669"/>
    <property type="project" value="UniProtKB-SubCell"/>
</dbReference>
<evidence type="ECO:0000313" key="7">
    <source>
        <dbReference type="Proteomes" id="UP000197065"/>
    </source>
</evidence>
<dbReference type="InterPro" id="IPR004616">
    <property type="entry name" value="Leu/Phe-tRNA_Trfase"/>
</dbReference>
<dbReference type="NCBIfam" id="TIGR00667">
    <property type="entry name" value="aat"/>
    <property type="match status" value="1"/>
</dbReference>
<reference evidence="6 7" key="1">
    <citation type="submission" date="2017-06" db="EMBL/GenBank/DDBJ databases">
        <authorList>
            <person name="Kim H.J."/>
            <person name="Triplett B.A."/>
        </authorList>
    </citation>
    <scope>NUCLEOTIDE SEQUENCE [LARGE SCALE GENOMIC DNA]</scope>
    <source>
        <strain evidence="6 7">B29T1</strain>
    </source>
</reference>